<name>A0ABS4FWH2_9BACL</name>
<dbReference type="NCBIfam" id="TIGR01665">
    <property type="entry name" value="put_anti_recept"/>
    <property type="match status" value="1"/>
</dbReference>
<dbReference type="Pfam" id="PF24049">
    <property type="entry name" value="YOMG_N"/>
    <property type="match status" value="1"/>
</dbReference>
<dbReference type="InterPro" id="IPR010572">
    <property type="entry name" value="Tail_dom"/>
</dbReference>
<proteinExistence type="predicted"/>
<dbReference type="EMBL" id="JAGGKG010000017">
    <property type="protein sequence ID" value="MBP1906688.1"/>
    <property type="molecule type" value="Genomic_DNA"/>
</dbReference>
<dbReference type="RefSeq" id="WP_210090280.1">
    <property type="nucleotide sequence ID" value="NZ_JAGGKG010000017.1"/>
</dbReference>
<evidence type="ECO:0000256" key="1">
    <source>
        <dbReference type="SAM" id="Coils"/>
    </source>
</evidence>
<evidence type="ECO:0000313" key="4">
    <source>
        <dbReference type="EMBL" id="MBP1906688.1"/>
    </source>
</evidence>
<dbReference type="Pfam" id="PF06605">
    <property type="entry name" value="Prophage_tail"/>
    <property type="match status" value="1"/>
</dbReference>
<evidence type="ECO:0000259" key="2">
    <source>
        <dbReference type="Pfam" id="PF06605"/>
    </source>
</evidence>
<dbReference type="Proteomes" id="UP001519272">
    <property type="component" value="Unassembled WGS sequence"/>
</dbReference>
<evidence type="ECO:0000313" key="5">
    <source>
        <dbReference type="Proteomes" id="UP001519272"/>
    </source>
</evidence>
<keyword evidence="5" id="KW-1185">Reference proteome</keyword>
<reference evidence="4 5" key="1">
    <citation type="submission" date="2021-03" db="EMBL/GenBank/DDBJ databases">
        <title>Genomic Encyclopedia of Type Strains, Phase IV (KMG-IV): sequencing the most valuable type-strain genomes for metagenomic binning, comparative biology and taxonomic classification.</title>
        <authorList>
            <person name="Goeker M."/>
        </authorList>
    </citation>
    <scope>NUCLEOTIDE SEQUENCE [LARGE SCALE GENOMIC DNA]</scope>
    <source>
        <strain evidence="4 5">DSM 14349</strain>
    </source>
</reference>
<sequence length="1161" mass="131165">MLGEIDYLKKPIQPQYFLCKPNREIISKLSEAFNDRLSISLNSVDELSLSLPYQIAIRHQLTRNKNVDLIHEKYLIKMVTNKDIAWFIIDEVSEEVSNDSDVITLKCYSCSHELTNKLIKSYSVESYYCRQVLNDLLANTIWEIDYIDADFDLTYRAFDFPSSNVLEAIYTVAETYNAIVEFNTDQRKISFNKPELYGTNKGLTISYGKYMKSMNQTISAEQMVTRLVAKGKDELSIHKVNPTGQGYIEDFSYFMYPFERNDQKQVKSSSYHMSDSLCHAILDYQLLVEESTGQFEAHLKQLEVYEQELGRLEVELNKLKNNEAVITDVVLSQQFDGKMFFERYAHVGSSSKIFGLNKLYPFAVLIKVDQEGLNATVGGLNQSIPVNKWTLIGKVKDIESLQVNVEGANSNVFIQVANITLDEWNSPNNHDAIIQKYSLDNKENEVSFKLQEITQKQNQIKNVQAQIDALQDKLLAHNNFTSAQLQELNPYVIEREFSDDTYVDEHDLYLAAQEKFAELQTPALSIDIGIVNFLEIVEEQRNWDKLVLGDFINVNYEPTQTKITARIVNITFDYEKSDIKLTLSNIKSIHDESKSLEKFLHDAKSTNIIVDTNKSKWGKAVISSNNMTKLFENFWNDVTQQINMANNEFVHIDHRGITIYDIHDPNKFVRMTHGAIGMTDNGGLLYKMAITPTHIVAENVWGKLFVGERLTLGDVDGLLEITGPKFMIFDRQGRLIQQMGLLADKPDVFGTEVLHYATENSGDNSIINKISMTNNDGFRIERYENGEFKPIFMTTPDGDLYVRAGTDDEVFTINKQGLALGSSVWENAPFHADYKGQVWMNKLYAFEADIKKSKFTDGHIRGSDLVLEDGKGGIISMFPQYGLWFGAEKAEDAPTWIKMDGTGIFKKLIVKDKDDGLMIDSEAKKIFMDNWDLVGAGMVDTELLAANLVSAEFGYISDLTANKLSTMSRSAINAYANFINIEKNNIKWITGKVVQGEQKKLSDGRPLFWLNASQTGKMTTDTTPYPVYEYILDKESTKTKMEQGFDNEGDSANPFITMGAGDGTPTGGKANLRKYNGGFKVSYNTSNSGRDMSIDFKDNGVYVNAETDKVQIQGKDFEVKAQGGKVTIADASGSTITLENGNIKIHASGKLDVNATSYNFN</sequence>
<feature type="domain" description="YOMG-like N-terminal" evidence="3">
    <location>
        <begin position="18"/>
        <end position="107"/>
    </location>
</feature>
<protein>
    <submittedName>
        <fullName evidence="4">Phage minor structural protein</fullName>
    </submittedName>
</protein>
<comment type="caution">
    <text evidence="4">The sequence shown here is derived from an EMBL/GenBank/DDBJ whole genome shotgun (WGS) entry which is preliminary data.</text>
</comment>
<feature type="coiled-coil region" evidence="1">
    <location>
        <begin position="288"/>
        <end position="322"/>
    </location>
</feature>
<dbReference type="InterPro" id="IPR057796">
    <property type="entry name" value="YOMG-like_N"/>
</dbReference>
<evidence type="ECO:0000259" key="3">
    <source>
        <dbReference type="Pfam" id="PF24049"/>
    </source>
</evidence>
<feature type="domain" description="Tail spike" evidence="2">
    <location>
        <begin position="117"/>
        <end position="255"/>
    </location>
</feature>
<accession>A0ABS4FWH2</accession>
<gene>
    <name evidence="4" type="ORF">J2Z32_003352</name>
</gene>
<feature type="coiled-coil region" evidence="1">
    <location>
        <begin position="439"/>
        <end position="473"/>
    </location>
</feature>
<organism evidence="4 5">
    <name type="scientific">Paenibacillus turicensis</name>
    <dbReference type="NCBI Taxonomy" id="160487"/>
    <lineage>
        <taxon>Bacteria</taxon>
        <taxon>Bacillati</taxon>
        <taxon>Bacillota</taxon>
        <taxon>Bacilli</taxon>
        <taxon>Bacillales</taxon>
        <taxon>Paenibacillaceae</taxon>
        <taxon>Paenibacillus</taxon>
    </lineage>
</organism>
<dbReference type="InterPro" id="IPR007119">
    <property type="entry name" value="Phage_tail_spike_N"/>
</dbReference>
<keyword evidence="1" id="KW-0175">Coiled coil</keyword>